<evidence type="ECO:0000313" key="3">
    <source>
        <dbReference type="EMBL" id="MBO0357719.1"/>
    </source>
</evidence>
<dbReference type="InterPro" id="IPR026444">
    <property type="entry name" value="Secre_tail"/>
</dbReference>
<keyword evidence="4" id="KW-1185">Reference proteome</keyword>
<dbReference type="InterPro" id="IPR002909">
    <property type="entry name" value="IPT_dom"/>
</dbReference>
<name>A0A939ETW5_9BACT</name>
<dbReference type="InterPro" id="IPR014756">
    <property type="entry name" value="Ig_E-set"/>
</dbReference>
<reference evidence="3" key="1">
    <citation type="submission" date="2021-03" db="EMBL/GenBank/DDBJ databases">
        <authorList>
            <person name="Kim M.K."/>
        </authorList>
    </citation>
    <scope>NUCLEOTIDE SEQUENCE</scope>
    <source>
        <strain evidence="3">BT186</strain>
    </source>
</reference>
<protein>
    <submittedName>
        <fullName evidence="3">T9SS type A sorting domain-containing protein</fullName>
    </submittedName>
</protein>
<organism evidence="3 4">
    <name type="scientific">Hymenobacter telluris</name>
    <dbReference type="NCBI Taxonomy" id="2816474"/>
    <lineage>
        <taxon>Bacteria</taxon>
        <taxon>Pseudomonadati</taxon>
        <taxon>Bacteroidota</taxon>
        <taxon>Cytophagia</taxon>
        <taxon>Cytophagales</taxon>
        <taxon>Hymenobacteraceae</taxon>
        <taxon>Hymenobacter</taxon>
    </lineage>
</organism>
<evidence type="ECO:0000259" key="2">
    <source>
        <dbReference type="Pfam" id="PF18962"/>
    </source>
</evidence>
<accession>A0A939ETW5</accession>
<dbReference type="SUPFAM" id="SSF81296">
    <property type="entry name" value="E set domains"/>
    <property type="match status" value="1"/>
</dbReference>
<dbReference type="RefSeq" id="WP_206983152.1">
    <property type="nucleotide sequence ID" value="NZ_JAFLQZ010000003.1"/>
</dbReference>
<comment type="caution">
    <text evidence="3">The sequence shown here is derived from an EMBL/GenBank/DDBJ whole genome shotgun (WGS) entry which is preliminary data.</text>
</comment>
<dbReference type="AlphaFoldDB" id="A0A939ETW5"/>
<gene>
    <name evidence="3" type="ORF">J0X19_07160</name>
</gene>
<feature type="domain" description="Secretion system C-terminal sorting" evidence="2">
    <location>
        <begin position="426"/>
        <end position="495"/>
    </location>
</feature>
<evidence type="ECO:0000259" key="1">
    <source>
        <dbReference type="Pfam" id="PF01833"/>
    </source>
</evidence>
<dbReference type="Pfam" id="PF01833">
    <property type="entry name" value="TIG"/>
    <property type="match status" value="1"/>
</dbReference>
<dbReference type="InterPro" id="IPR013783">
    <property type="entry name" value="Ig-like_fold"/>
</dbReference>
<dbReference type="CDD" id="cd00102">
    <property type="entry name" value="IPT"/>
    <property type="match status" value="1"/>
</dbReference>
<dbReference type="Pfam" id="PF18962">
    <property type="entry name" value="Por_Secre_tail"/>
    <property type="match status" value="1"/>
</dbReference>
<feature type="domain" description="IPT/TIG" evidence="1">
    <location>
        <begin position="338"/>
        <end position="409"/>
    </location>
</feature>
<proteinExistence type="predicted"/>
<dbReference type="EMBL" id="JAFLQZ010000003">
    <property type="protein sequence ID" value="MBO0357719.1"/>
    <property type="molecule type" value="Genomic_DNA"/>
</dbReference>
<sequence>MKYNTQGTLQWVKTFATAADDWGNGLAADKQGNVFIGLSPRRAYTTYDSTMAHLYKLDTAGVVIGFRREAGARIPYTMPNVKPNSFTSLVYDTKNDILYVAGIIGMAQQVAGMPLSAPNGQDMFIASYTGELNPLRAQLIPSVPPVPNPGRRLTASINQLVANKQGGVTASISFYGDVVIGSTTYAATCPATNAGVCYDALVVSFSPTGTPRWTRRMNMKGIVGGLSALPAGEVVLCGNSTSDFPFGNYQFIANTNPGPNTNSSNGFVAMVDSSGAPIWLRQSWGGGLTSVTHDGMGDIWAAGFVTGSAYFNGITVTHAKPNGLIVHLGGIVTRLGFMPTAGPAGTTVVINGQNFQSTTSVRFNGVPATTFRVNVLGNQIIATVPAGATTGAIAIVSPQGTTTTTTAFQVNSALATVAAAKNWLSVYPNPARRQVWVDIPAGQGLTQLVLLDEVGRIIRTNNVPQGKGQLDITGLAPGLYLLRANTATGTITHRLRVE</sequence>
<dbReference type="Gene3D" id="2.60.40.10">
    <property type="entry name" value="Immunoglobulins"/>
    <property type="match status" value="1"/>
</dbReference>
<dbReference type="Proteomes" id="UP000664144">
    <property type="component" value="Unassembled WGS sequence"/>
</dbReference>
<dbReference type="NCBIfam" id="TIGR04183">
    <property type="entry name" value="Por_Secre_tail"/>
    <property type="match status" value="1"/>
</dbReference>
<evidence type="ECO:0000313" key="4">
    <source>
        <dbReference type="Proteomes" id="UP000664144"/>
    </source>
</evidence>